<dbReference type="GO" id="GO:0015026">
    <property type="term" value="F:coreceptor activity"/>
    <property type="evidence" value="ECO:0007669"/>
    <property type="project" value="Ensembl"/>
</dbReference>
<dbReference type="GO" id="GO:0004920">
    <property type="term" value="F:interleukin-10 receptor activity"/>
    <property type="evidence" value="ECO:0007669"/>
    <property type="project" value="TreeGrafter"/>
</dbReference>
<evidence type="ECO:0000256" key="17">
    <source>
        <dbReference type="ARBA" id="ARBA00083353"/>
    </source>
</evidence>
<dbReference type="PANTHER" id="PTHR20859">
    <property type="entry name" value="INTERFERON/INTERLEUKIN RECEPTOR"/>
    <property type="match status" value="1"/>
</dbReference>
<sequence>MECRIYKNGFEIHLTPLSMTTTQIPITIVCLQLLSTHKYLLMDASNKNLASSMQLIPHPTPNTTTGDSVDLRDLLPALGMIPPPKNVKMNSVNFKNILQWESPAFPKGNLTFTAQYESYRYFQDRCKNTVSTQCDFSVLSKYGDHTVRVRAEFADEYSEWVNITFCPLDDTVIGPPGMQIEPLADSLHLRFSAPKIESEPETWTMKNIYNSWTYRVQYWKNGTDKKFEVTSPYNSEVLRDLEARTTYCIQVQGFLLDQNRNGEWSEPTCERTTNGDTTPPWMVAVLLVTSVLVVFLLLLGCFGFLWYIYKKAKYTFHSGTSLPQHLKEFLGHPHHRASPLFSLPLSDETEVFDKLSVINEETEGSEQGPGDSCAPGTPCKLGCQELGSRSKAPSPAHGDPLLLTSASEV</sequence>
<keyword evidence="3 19" id="KW-0812">Transmembrane</keyword>
<dbReference type="InterPro" id="IPR050650">
    <property type="entry name" value="Type-II_Cytokine-TF_Rcpt"/>
</dbReference>
<name>A0A8C2N060_CRIGR</name>
<dbReference type="AlphaFoldDB" id="A0A8C2N060"/>
<feature type="region of interest" description="Disordered" evidence="18">
    <location>
        <begin position="385"/>
        <end position="409"/>
    </location>
</feature>
<dbReference type="PROSITE" id="PS50853">
    <property type="entry name" value="FN3"/>
    <property type="match status" value="1"/>
</dbReference>
<dbReference type="SUPFAM" id="SSF49265">
    <property type="entry name" value="Fibronectin type III"/>
    <property type="match status" value="2"/>
</dbReference>
<evidence type="ECO:0000256" key="5">
    <source>
        <dbReference type="ARBA" id="ARBA00022737"/>
    </source>
</evidence>
<evidence type="ECO:0000256" key="10">
    <source>
        <dbReference type="ARBA" id="ARBA00023170"/>
    </source>
</evidence>
<dbReference type="GO" id="GO:0051607">
    <property type="term" value="P:defense response to virus"/>
    <property type="evidence" value="ECO:0007669"/>
    <property type="project" value="UniProtKB-KW"/>
</dbReference>
<organism evidence="21 22">
    <name type="scientific">Cricetulus griseus</name>
    <name type="common">Chinese hamster</name>
    <name type="synonym">Cricetulus barabensis griseus</name>
    <dbReference type="NCBI Taxonomy" id="10029"/>
    <lineage>
        <taxon>Eukaryota</taxon>
        <taxon>Metazoa</taxon>
        <taxon>Chordata</taxon>
        <taxon>Craniata</taxon>
        <taxon>Vertebrata</taxon>
        <taxon>Euteleostomi</taxon>
        <taxon>Mammalia</taxon>
        <taxon>Eutheria</taxon>
        <taxon>Euarchontoglires</taxon>
        <taxon>Glires</taxon>
        <taxon>Rodentia</taxon>
        <taxon>Myomorpha</taxon>
        <taxon>Muroidea</taxon>
        <taxon>Cricetidae</taxon>
        <taxon>Cricetinae</taxon>
        <taxon>Cricetulus</taxon>
    </lineage>
</organism>
<evidence type="ECO:0000256" key="9">
    <source>
        <dbReference type="ARBA" id="ARBA00023157"/>
    </source>
</evidence>
<comment type="function">
    <text evidence="12">Shared cell surface receptor required for the activation of five class 2 cytokines: IL10, IL22, IL26, IL28, and IFNL1. The IFNLR1/IL10RB dimer is a receptor for the cytokine ligands IFNL2 and IFNL3 and mediates their antiviral activity. The ligand/receptor complex stimulate the activation of the JAK/STAT signaling pathway leading to the expression of IFN-stimulated genes (ISG), which contribute to the antiviral state.</text>
</comment>
<keyword evidence="6 19" id="KW-1133">Transmembrane helix</keyword>
<keyword evidence="7" id="KW-0051">Antiviral defense</keyword>
<reference evidence="21" key="1">
    <citation type="submission" date="2025-08" db="UniProtKB">
        <authorList>
            <consortium name="Ensembl"/>
        </authorList>
    </citation>
    <scope>IDENTIFICATION</scope>
</reference>
<evidence type="ECO:0000256" key="14">
    <source>
        <dbReference type="ARBA" id="ARBA00072112"/>
    </source>
</evidence>
<dbReference type="Gene3D" id="2.60.40.10">
    <property type="entry name" value="Immunoglobulins"/>
    <property type="match status" value="2"/>
</dbReference>
<dbReference type="GO" id="GO:0005886">
    <property type="term" value="C:plasma membrane"/>
    <property type="evidence" value="ECO:0007669"/>
    <property type="project" value="TreeGrafter"/>
</dbReference>
<keyword evidence="10" id="KW-0675">Receptor</keyword>
<accession>A0A8C2N060</accession>
<proteinExistence type="inferred from homology"/>
<evidence type="ECO:0000256" key="18">
    <source>
        <dbReference type="SAM" id="MobiDB-lite"/>
    </source>
</evidence>
<dbReference type="Ensembl" id="ENSCGRT00001029054.1">
    <property type="protein sequence ID" value="ENSCGRP00001024808.1"/>
    <property type="gene ID" value="ENSCGRG00001022614.1"/>
</dbReference>
<dbReference type="PANTHER" id="PTHR20859:SF50">
    <property type="entry name" value="INTERLEUKIN-10 RECEPTOR SUBUNIT BETA"/>
    <property type="match status" value="1"/>
</dbReference>
<evidence type="ECO:0000256" key="4">
    <source>
        <dbReference type="ARBA" id="ARBA00022729"/>
    </source>
</evidence>
<evidence type="ECO:0000256" key="8">
    <source>
        <dbReference type="ARBA" id="ARBA00023136"/>
    </source>
</evidence>
<keyword evidence="5" id="KW-0677">Repeat</keyword>
<evidence type="ECO:0000256" key="2">
    <source>
        <dbReference type="ARBA" id="ARBA00005399"/>
    </source>
</evidence>
<protein>
    <recommendedName>
        <fullName evidence="14">Interleukin-10 receptor subunit beta</fullName>
    </recommendedName>
    <alternativeName>
        <fullName evidence="17">Cytokine receptor class-II member 4</fullName>
    </alternativeName>
    <alternativeName>
        <fullName evidence="15">Cytokine receptor family 2 member 4</fullName>
    </alternativeName>
    <alternativeName>
        <fullName evidence="16">Interleukin-10 receptor subunit 2</fullName>
    </alternativeName>
</protein>
<feature type="transmembrane region" description="Helical" evidence="19">
    <location>
        <begin position="281"/>
        <end position="309"/>
    </location>
</feature>
<evidence type="ECO:0000256" key="12">
    <source>
        <dbReference type="ARBA" id="ARBA00055173"/>
    </source>
</evidence>
<feature type="domain" description="Fibronectin type-III" evidence="20">
    <location>
        <begin position="172"/>
        <end position="276"/>
    </location>
</feature>
<dbReference type="Proteomes" id="UP000694386">
    <property type="component" value="Unplaced"/>
</dbReference>
<reference evidence="21" key="2">
    <citation type="submission" date="2025-09" db="UniProtKB">
        <authorList>
            <consortium name="Ensembl"/>
        </authorList>
    </citation>
    <scope>IDENTIFICATION</scope>
</reference>
<evidence type="ECO:0000256" key="16">
    <source>
        <dbReference type="ARBA" id="ARBA00077626"/>
    </source>
</evidence>
<evidence type="ECO:0000256" key="3">
    <source>
        <dbReference type="ARBA" id="ARBA00022692"/>
    </source>
</evidence>
<keyword evidence="8 19" id="KW-0472">Membrane</keyword>
<dbReference type="InterPro" id="IPR015373">
    <property type="entry name" value="Interferon/interleukin_rcp_dom"/>
</dbReference>
<comment type="subcellular location">
    <subcellularLocation>
        <location evidence="1">Membrane</location>
        <topology evidence="1">Single-pass type I membrane protein</topology>
    </subcellularLocation>
</comment>
<evidence type="ECO:0000313" key="22">
    <source>
        <dbReference type="Proteomes" id="UP000694386"/>
    </source>
</evidence>
<evidence type="ECO:0000256" key="13">
    <source>
        <dbReference type="ARBA" id="ARBA00061854"/>
    </source>
</evidence>
<dbReference type="InterPro" id="IPR003961">
    <property type="entry name" value="FN3_dom"/>
</dbReference>
<dbReference type="InterPro" id="IPR036116">
    <property type="entry name" value="FN3_sf"/>
</dbReference>
<evidence type="ECO:0000256" key="1">
    <source>
        <dbReference type="ARBA" id="ARBA00004479"/>
    </source>
</evidence>
<dbReference type="GO" id="GO:1901857">
    <property type="term" value="P:positive regulation of cellular respiration"/>
    <property type="evidence" value="ECO:0007669"/>
    <property type="project" value="Ensembl"/>
</dbReference>
<dbReference type="GO" id="GO:0046427">
    <property type="term" value="P:positive regulation of receptor signaling pathway via JAK-STAT"/>
    <property type="evidence" value="ECO:0007669"/>
    <property type="project" value="Ensembl"/>
</dbReference>
<keyword evidence="9" id="KW-1015">Disulfide bond</keyword>
<dbReference type="Pfam" id="PF09294">
    <property type="entry name" value="Interfer-bind"/>
    <property type="match status" value="1"/>
</dbReference>
<keyword evidence="11" id="KW-0325">Glycoprotein</keyword>
<evidence type="ECO:0000256" key="7">
    <source>
        <dbReference type="ARBA" id="ARBA00023118"/>
    </source>
</evidence>
<dbReference type="GO" id="GO:0140105">
    <property type="term" value="P:interleukin-10-mediated signaling pathway"/>
    <property type="evidence" value="ECO:0007669"/>
    <property type="project" value="Ensembl"/>
</dbReference>
<dbReference type="FunFam" id="2.60.40.10:FF:001363">
    <property type="entry name" value="Interleukin 10 receptor subunit beta"/>
    <property type="match status" value="1"/>
</dbReference>
<dbReference type="Pfam" id="PF01108">
    <property type="entry name" value="Tissue_fac"/>
    <property type="match status" value="1"/>
</dbReference>
<evidence type="ECO:0000256" key="6">
    <source>
        <dbReference type="ARBA" id="ARBA00022989"/>
    </source>
</evidence>
<evidence type="ECO:0000256" key="11">
    <source>
        <dbReference type="ARBA" id="ARBA00023180"/>
    </source>
</evidence>
<evidence type="ECO:0000259" key="20">
    <source>
        <dbReference type="PROSITE" id="PS50853"/>
    </source>
</evidence>
<evidence type="ECO:0000256" key="15">
    <source>
        <dbReference type="ARBA" id="ARBA00077161"/>
    </source>
</evidence>
<evidence type="ECO:0000313" key="21">
    <source>
        <dbReference type="Ensembl" id="ENSCGRP00001024808.1"/>
    </source>
</evidence>
<comment type="similarity">
    <text evidence="2">Belongs to the type II cytokine receptor family.</text>
</comment>
<comment type="subunit">
    <text evidence="13">Heterodimer with IFNLR1.</text>
</comment>
<dbReference type="CDD" id="cd00063">
    <property type="entry name" value="FN3"/>
    <property type="match status" value="1"/>
</dbReference>
<keyword evidence="4" id="KW-0732">Signal</keyword>
<evidence type="ECO:0000256" key="19">
    <source>
        <dbReference type="SAM" id="Phobius"/>
    </source>
</evidence>
<dbReference type="FunFam" id="2.60.40.10:FF:001312">
    <property type="entry name" value="Interleukin 10 receptor subunit beta"/>
    <property type="match status" value="1"/>
</dbReference>
<dbReference type="InterPro" id="IPR013783">
    <property type="entry name" value="Ig-like_fold"/>
</dbReference>